<keyword evidence="4 6" id="KW-1133">Transmembrane helix</keyword>
<dbReference type="InterPro" id="IPR025857">
    <property type="entry name" value="MacB_PCD"/>
</dbReference>
<accession>A0A9D0ZGA1</accession>
<keyword evidence="5 6" id="KW-0472">Membrane</keyword>
<dbReference type="Pfam" id="PF12704">
    <property type="entry name" value="MacB_PCD"/>
    <property type="match status" value="1"/>
</dbReference>
<gene>
    <name evidence="9" type="ORF">IAD32_00500</name>
</gene>
<dbReference type="AlphaFoldDB" id="A0A9D0ZGA1"/>
<sequence length="453" mass="49568">MHWFKRAVLHNARKKGKTLLLFSILLVIGILLLTCFSIQRATETAALNVRRSLKGSFTIDAKASNGQLTGDVVQAIRQLPGIKEYNGRSTSYAAYSHANGTPLEIMTAGAFQIVEGFEHAGKVVADSFSEQDELFTESGFTLLEGSPITDGEAHAAVIHRWLAEQNNLQIGDTIRLGLNRQMVSDDTMNAEGAADKTVPVKIIGIFENTRPQEGDTLFSHIFYQNTIFVDHQSYSQLFPENSLLYCETADFQVDDPETLDALIEQIQEIDGVAWEKCTFTKHAVDYENARDSLQTLEEIVWVLSLVVLAVSAGLLLLIFALWARSRVHETGVYVAMGIGKGNVLLQHLTEVCLIAVCAFIIAAACSSGIAGGVGEHLLKQAAAPEYETTQFTQTEQPEQTQDIVELTQIQINVAGQDILLLCGAGIPLIVLSVTLAALPVLRLKPKEILTKMN</sequence>
<evidence type="ECO:0000256" key="5">
    <source>
        <dbReference type="ARBA" id="ARBA00023136"/>
    </source>
</evidence>
<dbReference type="PANTHER" id="PTHR30572:SF9">
    <property type="entry name" value="ABC TRANSPORTER PERMEASE PROTEIN"/>
    <property type="match status" value="1"/>
</dbReference>
<dbReference type="EMBL" id="DVFW01000004">
    <property type="protein sequence ID" value="HIQ79749.1"/>
    <property type="molecule type" value="Genomic_DNA"/>
</dbReference>
<dbReference type="InterPro" id="IPR050250">
    <property type="entry name" value="Macrolide_Exporter_MacB"/>
</dbReference>
<comment type="subcellular location">
    <subcellularLocation>
        <location evidence="1">Cell membrane</location>
        <topology evidence="1">Multi-pass membrane protein</topology>
    </subcellularLocation>
</comment>
<keyword evidence="3 6" id="KW-0812">Transmembrane</keyword>
<evidence type="ECO:0000256" key="4">
    <source>
        <dbReference type="ARBA" id="ARBA00022989"/>
    </source>
</evidence>
<reference evidence="9" key="2">
    <citation type="journal article" date="2021" name="PeerJ">
        <title>Extensive microbial diversity within the chicken gut microbiome revealed by metagenomics and culture.</title>
        <authorList>
            <person name="Gilroy R."/>
            <person name="Ravi A."/>
            <person name="Getino M."/>
            <person name="Pursley I."/>
            <person name="Horton D.L."/>
            <person name="Alikhan N.F."/>
            <person name="Baker D."/>
            <person name="Gharbi K."/>
            <person name="Hall N."/>
            <person name="Watson M."/>
            <person name="Adriaenssens E.M."/>
            <person name="Foster-Nyarko E."/>
            <person name="Jarju S."/>
            <person name="Secka A."/>
            <person name="Antonio M."/>
            <person name="Oren A."/>
            <person name="Chaudhuri R.R."/>
            <person name="La Ragione R."/>
            <person name="Hildebrand F."/>
            <person name="Pallen M.J."/>
        </authorList>
    </citation>
    <scope>NUCLEOTIDE SEQUENCE</scope>
    <source>
        <strain evidence="9">ChiSjej1B19-3389</strain>
    </source>
</reference>
<evidence type="ECO:0000256" key="2">
    <source>
        <dbReference type="ARBA" id="ARBA00022475"/>
    </source>
</evidence>
<dbReference type="GO" id="GO:0022857">
    <property type="term" value="F:transmembrane transporter activity"/>
    <property type="evidence" value="ECO:0007669"/>
    <property type="project" value="TreeGrafter"/>
</dbReference>
<name>A0A9D0ZGA1_9FIRM</name>
<evidence type="ECO:0000313" key="9">
    <source>
        <dbReference type="EMBL" id="HIQ79749.1"/>
    </source>
</evidence>
<evidence type="ECO:0000256" key="1">
    <source>
        <dbReference type="ARBA" id="ARBA00004651"/>
    </source>
</evidence>
<dbReference type="Proteomes" id="UP000886787">
    <property type="component" value="Unassembled WGS sequence"/>
</dbReference>
<proteinExistence type="predicted"/>
<organism evidence="9 10">
    <name type="scientific">Candidatus Scatavimonas merdigallinarum</name>
    <dbReference type="NCBI Taxonomy" id="2840914"/>
    <lineage>
        <taxon>Bacteria</taxon>
        <taxon>Bacillati</taxon>
        <taxon>Bacillota</taxon>
        <taxon>Clostridia</taxon>
        <taxon>Eubacteriales</taxon>
        <taxon>Oscillospiraceae</taxon>
        <taxon>Oscillospiraceae incertae sedis</taxon>
        <taxon>Candidatus Scatavimonas</taxon>
    </lineage>
</organism>
<comment type="caution">
    <text evidence="9">The sequence shown here is derived from an EMBL/GenBank/DDBJ whole genome shotgun (WGS) entry which is preliminary data.</text>
</comment>
<dbReference type="InterPro" id="IPR003838">
    <property type="entry name" value="ABC3_permease_C"/>
</dbReference>
<evidence type="ECO:0000259" key="7">
    <source>
        <dbReference type="Pfam" id="PF02687"/>
    </source>
</evidence>
<feature type="transmembrane region" description="Helical" evidence="6">
    <location>
        <begin position="418"/>
        <end position="441"/>
    </location>
</feature>
<evidence type="ECO:0000259" key="8">
    <source>
        <dbReference type="Pfam" id="PF12704"/>
    </source>
</evidence>
<dbReference type="PANTHER" id="PTHR30572">
    <property type="entry name" value="MEMBRANE COMPONENT OF TRANSPORTER-RELATED"/>
    <property type="match status" value="1"/>
</dbReference>
<evidence type="ECO:0000256" key="6">
    <source>
        <dbReference type="SAM" id="Phobius"/>
    </source>
</evidence>
<reference evidence="9" key="1">
    <citation type="submission" date="2020-10" db="EMBL/GenBank/DDBJ databases">
        <authorList>
            <person name="Gilroy R."/>
        </authorList>
    </citation>
    <scope>NUCLEOTIDE SEQUENCE</scope>
    <source>
        <strain evidence="9">ChiSjej1B19-3389</strain>
    </source>
</reference>
<dbReference type="GO" id="GO:0005886">
    <property type="term" value="C:plasma membrane"/>
    <property type="evidence" value="ECO:0007669"/>
    <property type="project" value="UniProtKB-SubCell"/>
</dbReference>
<feature type="transmembrane region" description="Helical" evidence="6">
    <location>
        <begin position="299"/>
        <end position="323"/>
    </location>
</feature>
<protein>
    <submittedName>
        <fullName evidence="9">ABC transporter permease</fullName>
    </submittedName>
</protein>
<keyword evidence="2" id="KW-1003">Cell membrane</keyword>
<feature type="domain" description="ABC3 transporter permease C-terminal" evidence="7">
    <location>
        <begin position="302"/>
        <end position="444"/>
    </location>
</feature>
<dbReference type="Pfam" id="PF02687">
    <property type="entry name" value="FtsX"/>
    <property type="match status" value="1"/>
</dbReference>
<evidence type="ECO:0000313" key="10">
    <source>
        <dbReference type="Proteomes" id="UP000886787"/>
    </source>
</evidence>
<evidence type="ECO:0000256" key="3">
    <source>
        <dbReference type="ARBA" id="ARBA00022692"/>
    </source>
</evidence>
<feature type="domain" description="MacB-like periplasmic core" evidence="8">
    <location>
        <begin position="25"/>
        <end position="268"/>
    </location>
</feature>
<feature type="transmembrane region" description="Helical" evidence="6">
    <location>
        <begin position="344"/>
        <end position="369"/>
    </location>
</feature>